<evidence type="ECO:0000313" key="1">
    <source>
        <dbReference type="EMBL" id="OGD68571.1"/>
    </source>
</evidence>
<dbReference type="Proteomes" id="UP000176865">
    <property type="component" value="Unassembled WGS sequence"/>
</dbReference>
<comment type="caution">
    <text evidence="1">The sequence shown here is derived from an EMBL/GenBank/DDBJ whole genome shotgun (WGS) entry which is preliminary data.</text>
</comment>
<dbReference type="EMBL" id="MFAB01000022">
    <property type="protein sequence ID" value="OGD68571.1"/>
    <property type="molecule type" value="Genomic_DNA"/>
</dbReference>
<proteinExistence type="predicted"/>
<sequence length="74" mass="8263">MLFFGLFVHHADETGQVETTAVQFFSIFGIHERQATVGVVGDAEAFGASFAGEFELLATDYFFSCFHVGYFFLH</sequence>
<dbReference type="AlphaFoldDB" id="A0A1F5EME9"/>
<name>A0A1F5EME9_9BACT</name>
<evidence type="ECO:0000313" key="2">
    <source>
        <dbReference type="Proteomes" id="UP000176865"/>
    </source>
</evidence>
<gene>
    <name evidence="1" type="ORF">A2996_00365</name>
</gene>
<protein>
    <submittedName>
        <fullName evidence="1">Uncharacterized protein</fullName>
    </submittedName>
</protein>
<accession>A0A1F5EME9</accession>
<reference evidence="1 2" key="1">
    <citation type="journal article" date="2016" name="Nat. Commun.">
        <title>Thousands of microbial genomes shed light on interconnected biogeochemical processes in an aquifer system.</title>
        <authorList>
            <person name="Anantharaman K."/>
            <person name="Brown C.T."/>
            <person name="Hug L.A."/>
            <person name="Sharon I."/>
            <person name="Castelle C.J."/>
            <person name="Probst A.J."/>
            <person name="Thomas B.C."/>
            <person name="Singh A."/>
            <person name="Wilkins M.J."/>
            <person name="Karaoz U."/>
            <person name="Brodie E.L."/>
            <person name="Williams K.H."/>
            <person name="Hubbard S.S."/>
            <person name="Banfield J.F."/>
        </authorList>
    </citation>
    <scope>NUCLEOTIDE SEQUENCE [LARGE SCALE GENOMIC DNA]</scope>
</reference>
<organism evidence="1 2">
    <name type="scientific">Candidatus Campbellbacteria bacterium RIFCSPLOWO2_01_FULL_34_15</name>
    <dbReference type="NCBI Taxonomy" id="1797579"/>
    <lineage>
        <taxon>Bacteria</taxon>
        <taxon>Candidatus Campbelliibacteriota</taxon>
    </lineage>
</organism>